<feature type="transmembrane region" description="Helical" evidence="1">
    <location>
        <begin position="53"/>
        <end position="82"/>
    </location>
</feature>
<evidence type="ECO:0000313" key="3">
    <source>
        <dbReference type="Proteomes" id="UP000182894"/>
    </source>
</evidence>
<accession>A0A1G8QX49</accession>
<protein>
    <submittedName>
        <fullName evidence="2">Uncharacterized protein</fullName>
    </submittedName>
</protein>
<evidence type="ECO:0000256" key="1">
    <source>
        <dbReference type="SAM" id="Phobius"/>
    </source>
</evidence>
<sequence length="91" mass="10118">MSKLHNKPWWLPIARFGAHTFVGTIIFLIILAPAVGLNYLVHYLENNASLSPLTIAIFSILDSVITLTDAVLYLIFLAFGLYRAAKEVADE</sequence>
<keyword evidence="3" id="KW-1185">Reference proteome</keyword>
<dbReference type="RefSeq" id="WP_074758240.1">
    <property type="nucleotide sequence ID" value="NZ_FNCO01000021.1"/>
</dbReference>
<keyword evidence="1" id="KW-0472">Membrane</keyword>
<dbReference type="AlphaFoldDB" id="A0A1G8QX49"/>
<dbReference type="Proteomes" id="UP000182894">
    <property type="component" value="Unassembled WGS sequence"/>
</dbReference>
<dbReference type="EMBL" id="FNCO01000021">
    <property type="protein sequence ID" value="SDJ09322.1"/>
    <property type="molecule type" value="Genomic_DNA"/>
</dbReference>
<gene>
    <name evidence="2" type="ORF">SAMN05216605_12194</name>
</gene>
<evidence type="ECO:0000313" key="2">
    <source>
        <dbReference type="EMBL" id="SDJ09322.1"/>
    </source>
</evidence>
<reference evidence="3" key="1">
    <citation type="submission" date="2016-10" db="EMBL/GenBank/DDBJ databases">
        <authorList>
            <person name="Varghese N."/>
            <person name="Submissions S."/>
        </authorList>
    </citation>
    <scope>NUCLEOTIDE SEQUENCE [LARGE SCALE GENOMIC DNA]</scope>
    <source>
        <strain evidence="3">ATCC 700689</strain>
    </source>
</reference>
<dbReference type="OrthoDB" id="6990950at2"/>
<keyword evidence="1" id="KW-0812">Transmembrane</keyword>
<name>A0A1G8QX49_9PSED</name>
<keyword evidence="1" id="KW-1133">Transmembrane helix</keyword>
<feature type="transmembrane region" description="Helical" evidence="1">
    <location>
        <begin position="21"/>
        <end position="41"/>
    </location>
</feature>
<proteinExistence type="predicted"/>
<organism evidence="2 3">
    <name type="scientific">Pseudomonas abietaniphila</name>
    <dbReference type="NCBI Taxonomy" id="89065"/>
    <lineage>
        <taxon>Bacteria</taxon>
        <taxon>Pseudomonadati</taxon>
        <taxon>Pseudomonadota</taxon>
        <taxon>Gammaproteobacteria</taxon>
        <taxon>Pseudomonadales</taxon>
        <taxon>Pseudomonadaceae</taxon>
        <taxon>Pseudomonas</taxon>
    </lineage>
</organism>